<keyword evidence="2" id="KW-1185">Reference proteome</keyword>
<proteinExistence type="predicted"/>
<sequence>MTEPGQRDDVARISKDTLAALTDVASTARARLAENRASGAHSFAIINTFTSGEALKSLGVLDVTEN</sequence>
<name>A0A4R1YLJ0_9RHOB</name>
<gene>
    <name evidence="1" type="ORF">EV216_1271</name>
</gene>
<evidence type="ECO:0000313" key="2">
    <source>
        <dbReference type="Proteomes" id="UP000295277"/>
    </source>
</evidence>
<dbReference type="RefSeq" id="WP_132696336.1">
    <property type="nucleotide sequence ID" value="NZ_SLVM01000027.1"/>
</dbReference>
<dbReference type="Proteomes" id="UP000295277">
    <property type="component" value="Unassembled WGS sequence"/>
</dbReference>
<reference evidence="1 2" key="1">
    <citation type="submission" date="2019-03" db="EMBL/GenBank/DDBJ databases">
        <title>Genomic Encyclopedia of Type Strains, Phase IV (KMG-IV): sequencing the most valuable type-strain genomes for metagenomic binning, comparative biology and taxonomic classification.</title>
        <authorList>
            <person name="Goeker M."/>
        </authorList>
    </citation>
    <scope>NUCLEOTIDE SEQUENCE [LARGE SCALE GENOMIC DNA]</scope>
    <source>
        <strain evidence="1 2">DSM 21153</strain>
    </source>
</reference>
<evidence type="ECO:0000313" key="1">
    <source>
        <dbReference type="EMBL" id="TCM78060.1"/>
    </source>
</evidence>
<dbReference type="OrthoDB" id="6187564at2"/>
<accession>A0A4R1YLJ0</accession>
<dbReference type="EMBL" id="SLVM01000027">
    <property type="protein sequence ID" value="TCM78060.1"/>
    <property type="molecule type" value="Genomic_DNA"/>
</dbReference>
<protein>
    <submittedName>
        <fullName evidence="1">Uncharacterized protein</fullName>
    </submittedName>
</protein>
<dbReference type="AlphaFoldDB" id="A0A4R1YLJ0"/>
<comment type="caution">
    <text evidence="1">The sequence shown here is derived from an EMBL/GenBank/DDBJ whole genome shotgun (WGS) entry which is preliminary data.</text>
</comment>
<organism evidence="1 2">
    <name type="scientific">Rhodovulum steppense</name>
    <dbReference type="NCBI Taxonomy" id="540251"/>
    <lineage>
        <taxon>Bacteria</taxon>
        <taxon>Pseudomonadati</taxon>
        <taxon>Pseudomonadota</taxon>
        <taxon>Alphaproteobacteria</taxon>
        <taxon>Rhodobacterales</taxon>
        <taxon>Paracoccaceae</taxon>
        <taxon>Rhodovulum</taxon>
    </lineage>
</organism>